<keyword evidence="2" id="KW-0808">Transferase</keyword>
<keyword evidence="3" id="KW-1185">Reference proteome</keyword>
<dbReference type="Gene3D" id="3.40.630.30">
    <property type="match status" value="1"/>
</dbReference>
<protein>
    <submittedName>
        <fullName evidence="2">RimJ/RimL family protein N-acetyltransferase</fullName>
    </submittedName>
</protein>
<sequence>MTSLWVGSRVRLRGIEPADWAGFMEFDSDSADQRAGDMVHPPRSAEGYRAWTKERAAAEPVGDRFQLAIEAVDTGKLVGGISSNRADLRAGWFEYGIGIMAGQQRKGYASEAVVLLLRFMFGERRYHKCTASVYAFNEASLALHGRLGFVEEGRLREHVFLAGRHHDLVMMGMLASDFARSHPAAVLPSGGSTGVSGPLGIGSQG</sequence>
<dbReference type="AlphaFoldDB" id="A0A4R2IHG2"/>
<dbReference type="PANTHER" id="PTHR43441:SF2">
    <property type="entry name" value="FAMILY ACETYLTRANSFERASE, PUTATIVE (AFU_ORTHOLOGUE AFUA_7G00850)-RELATED"/>
    <property type="match status" value="1"/>
</dbReference>
<evidence type="ECO:0000259" key="1">
    <source>
        <dbReference type="PROSITE" id="PS51186"/>
    </source>
</evidence>
<dbReference type="InterPro" id="IPR016181">
    <property type="entry name" value="Acyl_CoA_acyltransferase"/>
</dbReference>
<dbReference type="Pfam" id="PF13302">
    <property type="entry name" value="Acetyltransf_3"/>
    <property type="match status" value="1"/>
</dbReference>
<accession>A0A4R2IHG2</accession>
<reference evidence="2 3" key="1">
    <citation type="submission" date="2019-03" db="EMBL/GenBank/DDBJ databases">
        <title>Genomic Encyclopedia of Type Strains, Phase IV (KMG-IV): sequencing the most valuable type-strain genomes for metagenomic binning, comparative biology and taxonomic classification.</title>
        <authorList>
            <person name="Goeker M."/>
        </authorList>
    </citation>
    <scope>NUCLEOTIDE SEQUENCE [LARGE SCALE GENOMIC DNA]</scope>
    <source>
        <strain evidence="2 3">DSM 45934</strain>
    </source>
</reference>
<name>A0A4R2IHG2_9PSEU</name>
<gene>
    <name evidence="2" type="ORF">EV192_1256</name>
</gene>
<dbReference type="SUPFAM" id="SSF55729">
    <property type="entry name" value="Acyl-CoA N-acyltransferases (Nat)"/>
    <property type="match status" value="1"/>
</dbReference>
<dbReference type="InterPro" id="IPR051908">
    <property type="entry name" value="Ribosomal_N-acetyltransferase"/>
</dbReference>
<dbReference type="GO" id="GO:1990189">
    <property type="term" value="F:protein N-terminal-serine acetyltransferase activity"/>
    <property type="evidence" value="ECO:0007669"/>
    <property type="project" value="TreeGrafter"/>
</dbReference>
<comment type="caution">
    <text evidence="2">The sequence shown here is derived from an EMBL/GenBank/DDBJ whole genome shotgun (WGS) entry which is preliminary data.</text>
</comment>
<dbReference type="Proteomes" id="UP000295680">
    <property type="component" value="Unassembled WGS sequence"/>
</dbReference>
<dbReference type="GO" id="GO:0008999">
    <property type="term" value="F:protein-N-terminal-alanine acetyltransferase activity"/>
    <property type="evidence" value="ECO:0007669"/>
    <property type="project" value="TreeGrafter"/>
</dbReference>
<dbReference type="PROSITE" id="PS51186">
    <property type="entry name" value="GNAT"/>
    <property type="match status" value="1"/>
</dbReference>
<dbReference type="InterPro" id="IPR000182">
    <property type="entry name" value="GNAT_dom"/>
</dbReference>
<evidence type="ECO:0000313" key="2">
    <source>
        <dbReference type="EMBL" id="TCO44183.1"/>
    </source>
</evidence>
<dbReference type="EMBL" id="SLWS01000025">
    <property type="protein sequence ID" value="TCO44183.1"/>
    <property type="molecule type" value="Genomic_DNA"/>
</dbReference>
<evidence type="ECO:0000313" key="3">
    <source>
        <dbReference type="Proteomes" id="UP000295680"/>
    </source>
</evidence>
<organism evidence="2 3">
    <name type="scientific">Actinocrispum wychmicini</name>
    <dbReference type="NCBI Taxonomy" id="1213861"/>
    <lineage>
        <taxon>Bacteria</taxon>
        <taxon>Bacillati</taxon>
        <taxon>Actinomycetota</taxon>
        <taxon>Actinomycetes</taxon>
        <taxon>Pseudonocardiales</taxon>
        <taxon>Pseudonocardiaceae</taxon>
        <taxon>Actinocrispum</taxon>
    </lineage>
</organism>
<dbReference type="OrthoDB" id="9814648at2"/>
<dbReference type="PANTHER" id="PTHR43441">
    <property type="entry name" value="RIBOSOMAL-PROTEIN-SERINE ACETYLTRANSFERASE"/>
    <property type="match status" value="1"/>
</dbReference>
<dbReference type="GO" id="GO:0005737">
    <property type="term" value="C:cytoplasm"/>
    <property type="evidence" value="ECO:0007669"/>
    <property type="project" value="TreeGrafter"/>
</dbReference>
<proteinExistence type="predicted"/>
<dbReference type="RefSeq" id="WP_132126435.1">
    <property type="nucleotide sequence ID" value="NZ_SLWS01000025.1"/>
</dbReference>
<feature type="domain" description="N-acetyltransferase" evidence="1">
    <location>
        <begin position="10"/>
        <end position="175"/>
    </location>
</feature>